<evidence type="ECO:0000256" key="4">
    <source>
        <dbReference type="PIRSR" id="PIRSR000097-1"/>
    </source>
</evidence>
<dbReference type="Pfam" id="PF00248">
    <property type="entry name" value="Aldo_ket_red"/>
    <property type="match status" value="1"/>
</dbReference>
<name>A0A2T0R7F4_9ACTN</name>
<dbReference type="CDD" id="cd19071">
    <property type="entry name" value="AKR_AKR1-5-like"/>
    <property type="match status" value="1"/>
</dbReference>
<evidence type="ECO:0000256" key="6">
    <source>
        <dbReference type="PIRSR" id="PIRSR000097-3"/>
    </source>
</evidence>
<feature type="domain" description="NADP-dependent oxidoreductase" evidence="7">
    <location>
        <begin position="32"/>
        <end position="258"/>
    </location>
</feature>
<dbReference type="Gene3D" id="3.20.20.100">
    <property type="entry name" value="NADP-dependent oxidoreductase domain"/>
    <property type="match status" value="1"/>
</dbReference>
<dbReference type="PANTHER" id="PTHR43827">
    <property type="entry name" value="2,5-DIKETO-D-GLUCONIC ACID REDUCTASE"/>
    <property type="match status" value="1"/>
</dbReference>
<dbReference type="InterPro" id="IPR020471">
    <property type="entry name" value="AKR"/>
</dbReference>
<evidence type="ECO:0000256" key="2">
    <source>
        <dbReference type="ARBA" id="ARBA00022857"/>
    </source>
</evidence>
<evidence type="ECO:0000256" key="1">
    <source>
        <dbReference type="ARBA" id="ARBA00007905"/>
    </source>
</evidence>
<dbReference type="InterPro" id="IPR018170">
    <property type="entry name" value="Aldo/ket_reductase_CS"/>
</dbReference>
<dbReference type="PROSITE" id="PS00062">
    <property type="entry name" value="ALDOKETO_REDUCTASE_2"/>
    <property type="match status" value="1"/>
</dbReference>
<protein>
    <submittedName>
        <fullName evidence="8">Diketogulonate reductase-like aldo/keto reductase</fullName>
    </submittedName>
</protein>
<dbReference type="PROSITE" id="PS00798">
    <property type="entry name" value="ALDOKETO_REDUCTASE_1"/>
    <property type="match status" value="1"/>
</dbReference>
<sequence>MRVSTLTTPVRARDGVLDLPLVGLGTYGLRGEAGYRSLRSALEAGYRLLDTATMYENEDEVGRAVADSGLDDVRITTKLRQQDAGREQEFCDRSLRLLRVDVLDLWLVHWPPGGQARPDVWEQLVAAQAAGRVRAVGVSNYSLDQLDELTAATGVTPAVNQVRWGPALFDAAFLEGHRQRGVVLEGYSPFKATPLDAPVLTGIARAHGVSAEQVVIRWHVQHGVIAIPKSGDPGRQARNRDVDGFALSAEEMSALDGLGR</sequence>
<dbReference type="InterPro" id="IPR023210">
    <property type="entry name" value="NADP_OxRdtase_dom"/>
</dbReference>
<comment type="similarity">
    <text evidence="1">Belongs to the aldo/keto reductase family.</text>
</comment>
<evidence type="ECO:0000313" key="9">
    <source>
        <dbReference type="Proteomes" id="UP000238083"/>
    </source>
</evidence>
<dbReference type="PRINTS" id="PR00069">
    <property type="entry name" value="ALDKETRDTASE"/>
</dbReference>
<dbReference type="PIRSF" id="PIRSF000097">
    <property type="entry name" value="AKR"/>
    <property type="match status" value="1"/>
</dbReference>
<dbReference type="PANTHER" id="PTHR43827:SF3">
    <property type="entry name" value="NADP-DEPENDENT OXIDOREDUCTASE DOMAIN-CONTAINING PROTEIN"/>
    <property type="match status" value="1"/>
</dbReference>
<feature type="site" description="Lowers pKa of active site Tyr" evidence="6">
    <location>
        <position position="78"/>
    </location>
</feature>
<dbReference type="GO" id="GO:0016616">
    <property type="term" value="F:oxidoreductase activity, acting on the CH-OH group of donors, NAD or NADP as acceptor"/>
    <property type="evidence" value="ECO:0007669"/>
    <property type="project" value="UniProtKB-ARBA"/>
</dbReference>
<feature type="active site" description="Proton donor" evidence="4">
    <location>
        <position position="55"/>
    </location>
</feature>
<dbReference type="EMBL" id="PVZF01000002">
    <property type="protein sequence ID" value="PRY17073.1"/>
    <property type="molecule type" value="Genomic_DNA"/>
</dbReference>
<dbReference type="SUPFAM" id="SSF51430">
    <property type="entry name" value="NAD(P)-linked oxidoreductase"/>
    <property type="match status" value="1"/>
</dbReference>
<evidence type="ECO:0000259" key="7">
    <source>
        <dbReference type="Pfam" id="PF00248"/>
    </source>
</evidence>
<dbReference type="Proteomes" id="UP000238083">
    <property type="component" value="Unassembled WGS sequence"/>
</dbReference>
<dbReference type="AlphaFoldDB" id="A0A2T0R7F4"/>
<keyword evidence="9" id="KW-1185">Reference proteome</keyword>
<keyword evidence="2" id="KW-0521">NADP</keyword>
<evidence type="ECO:0000256" key="3">
    <source>
        <dbReference type="ARBA" id="ARBA00023002"/>
    </source>
</evidence>
<organism evidence="8 9">
    <name type="scientific">Kineococcus rhizosphaerae</name>
    <dbReference type="NCBI Taxonomy" id="559628"/>
    <lineage>
        <taxon>Bacteria</taxon>
        <taxon>Bacillati</taxon>
        <taxon>Actinomycetota</taxon>
        <taxon>Actinomycetes</taxon>
        <taxon>Kineosporiales</taxon>
        <taxon>Kineosporiaceae</taxon>
        <taxon>Kineococcus</taxon>
    </lineage>
</organism>
<gene>
    <name evidence="8" type="ORF">CLV37_10228</name>
</gene>
<evidence type="ECO:0000256" key="5">
    <source>
        <dbReference type="PIRSR" id="PIRSR000097-2"/>
    </source>
</evidence>
<accession>A0A2T0R7F4</accession>
<comment type="caution">
    <text evidence="8">The sequence shown here is derived from an EMBL/GenBank/DDBJ whole genome shotgun (WGS) entry which is preliminary data.</text>
</comment>
<reference evidence="8 9" key="1">
    <citation type="submission" date="2018-03" db="EMBL/GenBank/DDBJ databases">
        <title>Genomic Encyclopedia of Archaeal and Bacterial Type Strains, Phase II (KMG-II): from individual species to whole genera.</title>
        <authorList>
            <person name="Goeker M."/>
        </authorList>
    </citation>
    <scope>NUCLEOTIDE SEQUENCE [LARGE SCALE GENOMIC DNA]</scope>
    <source>
        <strain evidence="8 9">DSM 19711</strain>
    </source>
</reference>
<keyword evidence="3" id="KW-0560">Oxidoreductase</keyword>
<feature type="binding site" evidence="5">
    <location>
        <position position="109"/>
    </location>
    <ligand>
        <name>substrate</name>
    </ligand>
</feature>
<proteinExistence type="inferred from homology"/>
<evidence type="ECO:0000313" key="8">
    <source>
        <dbReference type="EMBL" id="PRY17073.1"/>
    </source>
</evidence>
<dbReference type="InterPro" id="IPR036812">
    <property type="entry name" value="NAD(P)_OxRdtase_dom_sf"/>
</dbReference>